<proteinExistence type="predicted"/>
<gene>
    <name evidence="1" type="ORF">V5O48_016110</name>
</gene>
<keyword evidence="2" id="KW-1185">Reference proteome</keyword>
<evidence type="ECO:0008006" key="3">
    <source>
        <dbReference type="Google" id="ProtNLM"/>
    </source>
</evidence>
<comment type="caution">
    <text evidence="1">The sequence shown here is derived from an EMBL/GenBank/DDBJ whole genome shotgun (WGS) entry which is preliminary data.</text>
</comment>
<dbReference type="Proteomes" id="UP001465976">
    <property type="component" value="Unassembled WGS sequence"/>
</dbReference>
<name>A0ABR3ESY7_9AGAR</name>
<protein>
    <recommendedName>
        <fullName evidence="3">WYL domain-containing protein</fullName>
    </recommendedName>
</protein>
<dbReference type="EMBL" id="JBAHYK010002076">
    <property type="protein sequence ID" value="KAL0565907.1"/>
    <property type="molecule type" value="Genomic_DNA"/>
</dbReference>
<evidence type="ECO:0000313" key="2">
    <source>
        <dbReference type="Proteomes" id="UP001465976"/>
    </source>
</evidence>
<organism evidence="1 2">
    <name type="scientific">Marasmius crinis-equi</name>
    <dbReference type="NCBI Taxonomy" id="585013"/>
    <lineage>
        <taxon>Eukaryota</taxon>
        <taxon>Fungi</taxon>
        <taxon>Dikarya</taxon>
        <taxon>Basidiomycota</taxon>
        <taxon>Agaricomycotina</taxon>
        <taxon>Agaricomycetes</taxon>
        <taxon>Agaricomycetidae</taxon>
        <taxon>Agaricales</taxon>
        <taxon>Marasmiineae</taxon>
        <taxon>Marasmiaceae</taxon>
        <taxon>Marasmius</taxon>
    </lineage>
</organism>
<accession>A0ABR3ESY7</accession>
<reference evidence="1 2" key="1">
    <citation type="submission" date="2024-02" db="EMBL/GenBank/DDBJ databases">
        <title>A draft genome for the cacao thread blight pathogen Marasmius crinis-equi.</title>
        <authorList>
            <person name="Cohen S.P."/>
            <person name="Baruah I.K."/>
            <person name="Amoako-Attah I."/>
            <person name="Bukari Y."/>
            <person name="Meinhardt L.W."/>
            <person name="Bailey B.A."/>
        </authorList>
    </citation>
    <scope>NUCLEOTIDE SEQUENCE [LARGE SCALE GENOMIC DNA]</scope>
    <source>
        <strain evidence="1 2">GH-76</strain>
    </source>
</reference>
<sequence>MLNSRLPPRGDGSTLELSRLIQEYDNQTAGEALELEENHKSWNLPKAHSYKHAFDDIINKGVARNYPTKINENMHGPLKKAYQLQSNFRNFAPQILRIDHCAYVASIIEERITEFDRRKKLEDLKNTPSLIPEDGVNDGEEAATEAVLSQEGLVLSVPTAMWSFQALEDRVMPDIDTTIRDPAFSQFRLRFQRFLSGLDRQYPDQREEDRIGPGPFVFRPEDTIIHEHRMVKSYYRSVVNWQIRCDFIRANPDFHGSSRYDAVLISSSGGEHLFARLHFICPYDSPRGAVRVVEREMGLYRVKARLRKESYFIPVRTIVWGAVLVERFGQNLGDDEFFVMDDVDEDMSLRIQDMQY</sequence>
<evidence type="ECO:0000313" key="1">
    <source>
        <dbReference type="EMBL" id="KAL0565907.1"/>
    </source>
</evidence>